<reference evidence="2" key="1">
    <citation type="journal article" date="2015" name="Nat. Plants">
        <title>Genome expansion of Arabis alpina linked with retrotransposition and reduced symmetric DNA methylation.</title>
        <authorList>
            <person name="Willing E.M."/>
            <person name="Rawat V."/>
            <person name="Mandakova T."/>
            <person name="Maumus F."/>
            <person name="James G.V."/>
            <person name="Nordstroem K.J."/>
            <person name="Becker C."/>
            <person name="Warthmann N."/>
            <person name="Chica C."/>
            <person name="Szarzynska B."/>
            <person name="Zytnicki M."/>
            <person name="Albani M.C."/>
            <person name="Kiefer C."/>
            <person name="Bergonzi S."/>
            <person name="Castaings L."/>
            <person name="Mateos J.L."/>
            <person name="Berns M.C."/>
            <person name="Bujdoso N."/>
            <person name="Piofczyk T."/>
            <person name="de Lorenzo L."/>
            <person name="Barrero-Sicilia C."/>
            <person name="Mateos I."/>
            <person name="Piednoel M."/>
            <person name="Hagmann J."/>
            <person name="Chen-Min-Tao R."/>
            <person name="Iglesias-Fernandez R."/>
            <person name="Schuster S.C."/>
            <person name="Alonso-Blanco C."/>
            <person name="Roudier F."/>
            <person name="Carbonero P."/>
            <person name="Paz-Ares J."/>
            <person name="Davis S.J."/>
            <person name="Pecinka A."/>
            <person name="Quesneville H."/>
            <person name="Colot V."/>
            <person name="Lysak M.A."/>
            <person name="Weigel D."/>
            <person name="Coupland G."/>
            <person name="Schneeberger K."/>
        </authorList>
    </citation>
    <scope>NUCLEOTIDE SEQUENCE [LARGE SCALE GENOMIC DNA]</scope>
    <source>
        <strain evidence="2">cv. Pajares</strain>
    </source>
</reference>
<sequence>MYVMEKRSGMAFCFDLETRSWKKDKDCKLYSRIIRFVGDLLIMDGITGDEDNPMGIEFWEVESNESMMRSIGSMPTTCLEKLRGIDSDWTSIALNAAGDTVYVYDATVAGDIVAARRWKSRIWRKRWLKSDSQIET</sequence>
<protein>
    <recommendedName>
        <fullName evidence="3">F-box associated domain-containing protein</fullName>
    </recommendedName>
</protein>
<dbReference type="Gramene" id="KFK32948">
    <property type="protein sequence ID" value="KFK32948"/>
    <property type="gene ID" value="AALP_AA6G310200"/>
</dbReference>
<evidence type="ECO:0000313" key="1">
    <source>
        <dbReference type="EMBL" id="KFK32948.1"/>
    </source>
</evidence>
<proteinExistence type="predicted"/>
<dbReference type="EMBL" id="CM002874">
    <property type="protein sequence ID" value="KFK32948.1"/>
    <property type="molecule type" value="Genomic_DNA"/>
</dbReference>
<organism evidence="1 2">
    <name type="scientific">Arabis alpina</name>
    <name type="common">Alpine rock-cress</name>
    <dbReference type="NCBI Taxonomy" id="50452"/>
    <lineage>
        <taxon>Eukaryota</taxon>
        <taxon>Viridiplantae</taxon>
        <taxon>Streptophyta</taxon>
        <taxon>Embryophyta</taxon>
        <taxon>Tracheophyta</taxon>
        <taxon>Spermatophyta</taxon>
        <taxon>Magnoliopsida</taxon>
        <taxon>eudicotyledons</taxon>
        <taxon>Gunneridae</taxon>
        <taxon>Pentapetalae</taxon>
        <taxon>rosids</taxon>
        <taxon>malvids</taxon>
        <taxon>Brassicales</taxon>
        <taxon>Brassicaceae</taxon>
        <taxon>Arabideae</taxon>
        <taxon>Arabis</taxon>
    </lineage>
</organism>
<dbReference type="Proteomes" id="UP000029120">
    <property type="component" value="Chromosome 6"/>
</dbReference>
<evidence type="ECO:0000313" key="2">
    <source>
        <dbReference type="Proteomes" id="UP000029120"/>
    </source>
</evidence>
<gene>
    <name evidence="1" type="ordered locus">AALP_Aa6g310200</name>
</gene>
<name>A0A087GSU6_ARAAL</name>
<keyword evidence="2" id="KW-1185">Reference proteome</keyword>
<accession>A0A087GSU6</accession>
<evidence type="ECO:0008006" key="3">
    <source>
        <dbReference type="Google" id="ProtNLM"/>
    </source>
</evidence>
<dbReference type="OrthoDB" id="1854110at2759"/>
<dbReference type="AlphaFoldDB" id="A0A087GSU6"/>